<evidence type="ECO:0008006" key="5">
    <source>
        <dbReference type="Google" id="ProtNLM"/>
    </source>
</evidence>
<keyword evidence="4" id="KW-1185">Reference proteome</keyword>
<feature type="signal peptide" evidence="2">
    <location>
        <begin position="1"/>
        <end position="21"/>
    </location>
</feature>
<dbReference type="OrthoDB" id="3660483at2"/>
<dbReference type="EMBL" id="RBXR01000001">
    <property type="protein sequence ID" value="RKT68684.1"/>
    <property type="molecule type" value="Genomic_DNA"/>
</dbReference>
<evidence type="ECO:0000256" key="2">
    <source>
        <dbReference type="SAM" id="SignalP"/>
    </source>
</evidence>
<dbReference type="AlphaFoldDB" id="A0A495X6N1"/>
<reference evidence="3 4" key="1">
    <citation type="submission" date="2018-10" db="EMBL/GenBank/DDBJ databases">
        <title>Sequencing the genomes of 1000 actinobacteria strains.</title>
        <authorList>
            <person name="Klenk H.-P."/>
        </authorList>
    </citation>
    <scope>NUCLEOTIDE SEQUENCE [LARGE SCALE GENOMIC DNA]</scope>
    <source>
        <strain evidence="3 4">DSM 43911</strain>
    </source>
</reference>
<name>A0A495X6N1_9PSEU</name>
<proteinExistence type="predicted"/>
<comment type="caution">
    <text evidence="3">The sequence shown here is derived from an EMBL/GenBank/DDBJ whole genome shotgun (WGS) entry which is preliminary data.</text>
</comment>
<feature type="region of interest" description="Disordered" evidence="1">
    <location>
        <begin position="333"/>
        <end position="359"/>
    </location>
</feature>
<organism evidence="3 4">
    <name type="scientific">Saccharothrix variisporea</name>
    <dbReference type="NCBI Taxonomy" id="543527"/>
    <lineage>
        <taxon>Bacteria</taxon>
        <taxon>Bacillati</taxon>
        <taxon>Actinomycetota</taxon>
        <taxon>Actinomycetes</taxon>
        <taxon>Pseudonocardiales</taxon>
        <taxon>Pseudonocardiaceae</taxon>
        <taxon>Saccharothrix</taxon>
    </lineage>
</organism>
<sequence length="397" mass="41452">MKKILALTAALMLAVTGTASAAVTWSTANSTATGDQDNAAVSAVRNGWTAVVWEDDRDTETPTDPVHSDVWIRLFKDGVSRYEKKLSAGGTGNWRHVQPDVAVHDDGSAVVVWAEDPDGNGFYNIAVRVVRTDGTIAGSATANASSDGQQLNPAVAADPDTAGFAVVWEDKQSTTNPTVRIAGFASVTSKTYEAQVHSSGGTHQRPDVAMGAAGNAVVVWEEDGDGNGYFNVGRKILTPSGGVKLAQGVANASGGGQQRRPAVAANFNGDYAVAWETDHTGTAQTAVRSFLASGTASSTVDTLLAGADPQVGIDDQRGVVVTTVVTSDVWTQGFNPDGSTEGRLTRQATDQTTTGRQDEPALGVDAWGLITIAYTDDNDGNGFDQVYLGTGWQNSNW</sequence>
<evidence type="ECO:0000313" key="4">
    <source>
        <dbReference type="Proteomes" id="UP000272729"/>
    </source>
</evidence>
<dbReference type="Proteomes" id="UP000272729">
    <property type="component" value="Unassembled WGS sequence"/>
</dbReference>
<dbReference type="RefSeq" id="WP_121219871.1">
    <property type="nucleotide sequence ID" value="NZ_JBIUBA010000007.1"/>
</dbReference>
<protein>
    <recommendedName>
        <fullName evidence="5">FG-GAP repeat protein</fullName>
    </recommendedName>
</protein>
<accession>A0A495X6N1</accession>
<feature type="chain" id="PRO_5019855858" description="FG-GAP repeat protein" evidence="2">
    <location>
        <begin position="22"/>
        <end position="397"/>
    </location>
</feature>
<evidence type="ECO:0000256" key="1">
    <source>
        <dbReference type="SAM" id="MobiDB-lite"/>
    </source>
</evidence>
<gene>
    <name evidence="3" type="ORF">DFJ66_1877</name>
</gene>
<feature type="compositionally biased region" description="Polar residues" evidence="1">
    <location>
        <begin position="346"/>
        <end position="355"/>
    </location>
</feature>
<keyword evidence="2" id="KW-0732">Signal</keyword>
<evidence type="ECO:0000313" key="3">
    <source>
        <dbReference type="EMBL" id="RKT68684.1"/>
    </source>
</evidence>